<dbReference type="STRING" id="1817895.AUJ95_08675"/>
<dbReference type="CDD" id="cd17281">
    <property type="entry name" value="RMtype1_S_HpyAXIII_TRD1-CR1_like"/>
    <property type="match status" value="1"/>
</dbReference>
<dbReference type="EMBL" id="MNYI01000223">
    <property type="protein sequence ID" value="OIP37100.1"/>
    <property type="molecule type" value="Genomic_DNA"/>
</dbReference>
<protein>
    <recommendedName>
        <fullName evidence="4">Type I restriction modification DNA specificity domain-containing protein</fullName>
    </recommendedName>
</protein>
<evidence type="ECO:0000313" key="6">
    <source>
        <dbReference type="Proteomes" id="UP000183085"/>
    </source>
</evidence>
<evidence type="ECO:0000256" key="1">
    <source>
        <dbReference type="ARBA" id="ARBA00010923"/>
    </source>
</evidence>
<dbReference type="GO" id="GO:0003677">
    <property type="term" value="F:DNA binding"/>
    <property type="evidence" value="ECO:0007669"/>
    <property type="project" value="UniProtKB-KW"/>
</dbReference>
<feature type="domain" description="Type I restriction modification DNA specificity" evidence="4">
    <location>
        <begin position="13"/>
        <end position="176"/>
    </location>
</feature>
<accession>A0A1J5DM40</accession>
<gene>
    <name evidence="5" type="ORF">AUJ95_08675</name>
</gene>
<dbReference type="CDD" id="cd17255">
    <property type="entry name" value="RMtype1_S_Fco49512ORF2615P-TRD2-CR2_like"/>
    <property type="match status" value="1"/>
</dbReference>
<evidence type="ECO:0000256" key="3">
    <source>
        <dbReference type="ARBA" id="ARBA00023125"/>
    </source>
</evidence>
<evidence type="ECO:0000259" key="4">
    <source>
        <dbReference type="Pfam" id="PF01420"/>
    </source>
</evidence>
<dbReference type="Proteomes" id="UP000183085">
    <property type="component" value="Unassembled WGS sequence"/>
</dbReference>
<dbReference type="InterPro" id="IPR051212">
    <property type="entry name" value="Type-I_RE_S_subunit"/>
</dbReference>
<evidence type="ECO:0000256" key="2">
    <source>
        <dbReference type="ARBA" id="ARBA00022747"/>
    </source>
</evidence>
<dbReference type="PANTHER" id="PTHR43140">
    <property type="entry name" value="TYPE-1 RESTRICTION ENZYME ECOKI SPECIFICITY PROTEIN"/>
    <property type="match status" value="1"/>
</dbReference>
<comment type="similarity">
    <text evidence="1">Belongs to the type-I restriction system S methylase family.</text>
</comment>
<name>A0A1J5DM40_9BACT</name>
<comment type="caution">
    <text evidence="5">The sequence shown here is derived from an EMBL/GenBank/DDBJ whole genome shotgun (WGS) entry which is preliminary data.</text>
</comment>
<evidence type="ECO:0000313" key="5">
    <source>
        <dbReference type="EMBL" id="OIP37100.1"/>
    </source>
</evidence>
<sequence>MHAARGQVAELCPEGVEFKSIGEICQINRGRVVSKDYLRDNAGEYPVYSSQTVDDGVFGSINTCDYDGEYLTWTTDGANAGSIFYRNGKFSITNVCGLLKVKVDGVNTKFLLYILATVSKKYVSAGMGNPKIMSNVMEKIKIPIPPLAVQQEIVKILDTFATLEAELETELETELEARRKQYEYYRDELLMFDNRVCFVKLSEMFTMRNGYTPSKANKDFWTNSTLPWFRMDDIRQNGRILTDSLQHITPQAIKGKLFPAGSIIMATTATIGVHALLIADSLANQRFTFFTKNVNRSLPEIDMKYAFYYFFIIDEWCTQNTQVSSFPSVDIGKLKNYEMPVPPIEEQRRIVKILDKFDALVNDISVGLPAELNARRKQYEYYRDKLLTFKPLEKEYAKQ</sequence>
<dbReference type="GO" id="GO:0009307">
    <property type="term" value="P:DNA restriction-modification system"/>
    <property type="evidence" value="ECO:0007669"/>
    <property type="project" value="UniProtKB-KW"/>
</dbReference>
<keyword evidence="3" id="KW-0238">DNA-binding</keyword>
<dbReference type="InterPro" id="IPR000055">
    <property type="entry name" value="Restrct_endonuc_typeI_TRD"/>
</dbReference>
<dbReference type="InterPro" id="IPR044946">
    <property type="entry name" value="Restrct_endonuc_typeI_TRD_sf"/>
</dbReference>
<dbReference type="PANTHER" id="PTHR43140:SF1">
    <property type="entry name" value="TYPE I RESTRICTION ENZYME ECOKI SPECIFICITY SUBUNIT"/>
    <property type="match status" value="1"/>
</dbReference>
<dbReference type="Gene3D" id="3.90.220.20">
    <property type="entry name" value="DNA methylase specificity domains"/>
    <property type="match status" value="2"/>
</dbReference>
<reference evidence="5 6" key="1">
    <citation type="journal article" date="2016" name="Environ. Microbiol.">
        <title>Genomic resolution of a cold subsurface aquifer community provides metabolic insights for novel microbes adapted to high CO concentrations.</title>
        <authorList>
            <person name="Probst A.J."/>
            <person name="Castelle C.J."/>
            <person name="Singh A."/>
            <person name="Brown C.T."/>
            <person name="Anantharaman K."/>
            <person name="Sharon I."/>
            <person name="Hug L.A."/>
            <person name="Burstein D."/>
            <person name="Emerson J.B."/>
            <person name="Thomas B.C."/>
            <person name="Banfield J.F."/>
        </authorList>
    </citation>
    <scope>NUCLEOTIDE SEQUENCE [LARGE SCALE GENOMIC DNA]</scope>
    <source>
        <strain evidence="5">CG2_30_40_21</strain>
    </source>
</reference>
<proteinExistence type="inferred from homology"/>
<keyword evidence="2" id="KW-0680">Restriction system</keyword>
<organism evidence="5 6">
    <name type="scientific">Candidatus Desantisbacteria bacterium CG2_30_40_21</name>
    <dbReference type="NCBI Taxonomy" id="1817895"/>
    <lineage>
        <taxon>Bacteria</taxon>
        <taxon>Candidatus Desantisiibacteriota</taxon>
    </lineage>
</organism>
<dbReference type="Pfam" id="PF01420">
    <property type="entry name" value="Methylase_S"/>
    <property type="match status" value="2"/>
</dbReference>
<dbReference type="AlphaFoldDB" id="A0A1J5DM40"/>
<feature type="domain" description="Type I restriction modification DNA specificity" evidence="4">
    <location>
        <begin position="198"/>
        <end position="373"/>
    </location>
</feature>
<dbReference type="SUPFAM" id="SSF116734">
    <property type="entry name" value="DNA methylase specificity domain"/>
    <property type="match status" value="2"/>
</dbReference>